<gene>
    <name evidence="1" type="ORF">GCM10017559_80250</name>
</gene>
<organism evidence="1 2">
    <name type="scientific">Streptosporangium longisporum</name>
    <dbReference type="NCBI Taxonomy" id="46187"/>
    <lineage>
        <taxon>Bacteria</taxon>
        <taxon>Bacillati</taxon>
        <taxon>Actinomycetota</taxon>
        <taxon>Actinomycetes</taxon>
        <taxon>Streptosporangiales</taxon>
        <taxon>Streptosporangiaceae</taxon>
        <taxon>Streptosporangium</taxon>
    </lineage>
</organism>
<dbReference type="RefSeq" id="WP_344907165.1">
    <property type="nucleotide sequence ID" value="NZ_BAAAWD010000030.1"/>
</dbReference>
<comment type="caution">
    <text evidence="1">The sequence shown here is derived from an EMBL/GenBank/DDBJ whole genome shotgun (WGS) entry which is preliminary data.</text>
</comment>
<proteinExistence type="predicted"/>
<name>A0ABP6LGD4_9ACTN</name>
<keyword evidence="2" id="KW-1185">Reference proteome</keyword>
<protein>
    <submittedName>
        <fullName evidence="1">Uncharacterized protein</fullName>
    </submittedName>
</protein>
<evidence type="ECO:0000313" key="2">
    <source>
        <dbReference type="Proteomes" id="UP001499930"/>
    </source>
</evidence>
<evidence type="ECO:0000313" key="1">
    <source>
        <dbReference type="EMBL" id="GAA3039870.1"/>
    </source>
</evidence>
<dbReference type="Proteomes" id="UP001499930">
    <property type="component" value="Unassembled WGS sequence"/>
</dbReference>
<dbReference type="EMBL" id="BAAAWD010000030">
    <property type="protein sequence ID" value="GAA3039870.1"/>
    <property type="molecule type" value="Genomic_DNA"/>
</dbReference>
<reference evidence="2" key="1">
    <citation type="journal article" date="2019" name="Int. J. Syst. Evol. Microbiol.">
        <title>The Global Catalogue of Microorganisms (GCM) 10K type strain sequencing project: providing services to taxonomists for standard genome sequencing and annotation.</title>
        <authorList>
            <consortium name="The Broad Institute Genomics Platform"/>
            <consortium name="The Broad Institute Genome Sequencing Center for Infectious Disease"/>
            <person name="Wu L."/>
            <person name="Ma J."/>
        </authorList>
    </citation>
    <scope>NUCLEOTIDE SEQUENCE [LARGE SCALE GENOMIC DNA]</scope>
    <source>
        <strain evidence="2">JCM 3106</strain>
    </source>
</reference>
<sequence length="126" mass="12865">MSHSAPASTGTQEMKATVAAINASGTTLDTAAAKIVDVIGLPSFQQALAERPELRALEPLRAVDLISSSLAESLFVGAADDQDVLIELEGELVAVPAGQREVLRSAVTRALGAKVTAVGTLLKATA</sequence>
<accession>A0ABP6LGD4</accession>